<keyword evidence="1" id="KW-0812">Transmembrane</keyword>
<accession>A0A9P3PFU3</accession>
<sequence length="299" mass="33542">MGLNTEATAALVYLILYVIVFSILILGYATGRLELRSRFTVITFHVAVRLASQAVGLAFGIEGFSNINLLIAYFILGAEGYFTLVLCTYRCLISWHYHNFESNDSWLEPRLPPGTPFLQRLHNGFAVFGSKRRPMTLMHYFLIGANAIIIAGGVNNSRDTGRIMRTVGQSIFLTVNTILLACIFQAMQQYRRERPGRKMHPTLYVLLAAWPLLCVRGLYGLLAGIYPPFSYFNPDNYDANGLTDAFVISEYILSTTMEWASCVLLMLTYVTSRNDPPLPPLKEQSNGGKDNSMVMQPLL</sequence>
<feature type="transmembrane region" description="Helical" evidence="1">
    <location>
        <begin position="12"/>
        <end position="29"/>
    </location>
</feature>
<dbReference type="PANTHER" id="PTHR42109:SF2">
    <property type="entry name" value="INTEGRAL MEMBRANE PROTEIN"/>
    <property type="match status" value="1"/>
</dbReference>
<feature type="transmembrane region" description="Helical" evidence="1">
    <location>
        <begin position="246"/>
        <end position="270"/>
    </location>
</feature>
<evidence type="ECO:0000313" key="2">
    <source>
        <dbReference type="EMBL" id="GLB34622.1"/>
    </source>
</evidence>
<evidence type="ECO:0000313" key="3">
    <source>
        <dbReference type="Proteomes" id="UP001063166"/>
    </source>
</evidence>
<proteinExistence type="predicted"/>
<feature type="transmembrane region" description="Helical" evidence="1">
    <location>
        <begin position="137"/>
        <end position="154"/>
    </location>
</feature>
<dbReference type="OrthoDB" id="2560628at2759"/>
<dbReference type="EMBL" id="BRPK01000002">
    <property type="protein sequence ID" value="GLB34622.1"/>
    <property type="molecule type" value="Genomic_DNA"/>
</dbReference>
<feature type="transmembrane region" description="Helical" evidence="1">
    <location>
        <begin position="166"/>
        <end position="184"/>
    </location>
</feature>
<gene>
    <name evidence="2" type="ORF">LshimejAT787_0201870</name>
</gene>
<name>A0A9P3PFU3_LYOSH</name>
<feature type="transmembrane region" description="Helical" evidence="1">
    <location>
        <begin position="41"/>
        <end position="61"/>
    </location>
</feature>
<keyword evidence="3" id="KW-1185">Reference proteome</keyword>
<dbReference type="Proteomes" id="UP001063166">
    <property type="component" value="Unassembled WGS sequence"/>
</dbReference>
<dbReference type="AlphaFoldDB" id="A0A9P3PFU3"/>
<keyword evidence="1" id="KW-1133">Transmembrane helix</keyword>
<reference evidence="2" key="1">
    <citation type="submission" date="2022-07" db="EMBL/GenBank/DDBJ databases">
        <title>The genome of Lyophyllum shimeji provides insight into the initial evolution of ectomycorrhizal fungal genome.</title>
        <authorList>
            <person name="Kobayashi Y."/>
            <person name="Shibata T."/>
            <person name="Hirakawa H."/>
            <person name="Shigenobu S."/>
            <person name="Nishiyama T."/>
            <person name="Yamada A."/>
            <person name="Hasebe M."/>
            <person name="Kawaguchi M."/>
        </authorList>
    </citation>
    <scope>NUCLEOTIDE SEQUENCE</scope>
    <source>
        <strain evidence="2">AT787</strain>
    </source>
</reference>
<feature type="transmembrane region" description="Helical" evidence="1">
    <location>
        <begin position="67"/>
        <end position="89"/>
    </location>
</feature>
<keyword evidence="1" id="KW-0472">Membrane</keyword>
<organism evidence="2 3">
    <name type="scientific">Lyophyllum shimeji</name>
    <name type="common">Hon-shimeji</name>
    <name type="synonym">Tricholoma shimeji</name>
    <dbReference type="NCBI Taxonomy" id="47721"/>
    <lineage>
        <taxon>Eukaryota</taxon>
        <taxon>Fungi</taxon>
        <taxon>Dikarya</taxon>
        <taxon>Basidiomycota</taxon>
        <taxon>Agaricomycotina</taxon>
        <taxon>Agaricomycetes</taxon>
        <taxon>Agaricomycetidae</taxon>
        <taxon>Agaricales</taxon>
        <taxon>Tricholomatineae</taxon>
        <taxon>Lyophyllaceae</taxon>
        <taxon>Lyophyllum</taxon>
    </lineage>
</organism>
<evidence type="ECO:0000256" key="1">
    <source>
        <dbReference type="SAM" id="Phobius"/>
    </source>
</evidence>
<comment type="caution">
    <text evidence="2">The sequence shown here is derived from an EMBL/GenBank/DDBJ whole genome shotgun (WGS) entry which is preliminary data.</text>
</comment>
<feature type="transmembrane region" description="Helical" evidence="1">
    <location>
        <begin position="204"/>
        <end position="226"/>
    </location>
</feature>
<protein>
    <submittedName>
        <fullName evidence="2">Uncharacterized protein</fullName>
    </submittedName>
</protein>
<dbReference type="PANTHER" id="PTHR42109">
    <property type="entry name" value="UNPLACED GENOMIC SCAFFOLD UM_SCAF_CONTIG_1.265, WHOLE GENOME SHOTGUN SEQUENCE"/>
    <property type="match status" value="1"/>
</dbReference>